<proteinExistence type="inferred from homology"/>
<dbReference type="SMART" id="SM00228">
    <property type="entry name" value="PDZ"/>
    <property type="match status" value="4"/>
</dbReference>
<organism evidence="5 6">
    <name type="scientific">Synaphobranchus kaupii</name>
    <name type="common">Kaup's arrowtooth eel</name>
    <dbReference type="NCBI Taxonomy" id="118154"/>
    <lineage>
        <taxon>Eukaryota</taxon>
        <taxon>Metazoa</taxon>
        <taxon>Chordata</taxon>
        <taxon>Craniata</taxon>
        <taxon>Vertebrata</taxon>
        <taxon>Euteleostomi</taxon>
        <taxon>Actinopterygii</taxon>
        <taxon>Neopterygii</taxon>
        <taxon>Teleostei</taxon>
        <taxon>Anguilliformes</taxon>
        <taxon>Synaphobranchidae</taxon>
        <taxon>Synaphobranchus</taxon>
    </lineage>
</organism>
<evidence type="ECO:0000313" key="6">
    <source>
        <dbReference type="Proteomes" id="UP001152622"/>
    </source>
</evidence>
<evidence type="ECO:0000259" key="4">
    <source>
        <dbReference type="PROSITE" id="PS50106"/>
    </source>
</evidence>
<dbReference type="InterPro" id="IPR051067">
    <property type="entry name" value="NHER"/>
</dbReference>
<feature type="region of interest" description="Disordered" evidence="3">
    <location>
        <begin position="400"/>
        <end position="426"/>
    </location>
</feature>
<dbReference type="SUPFAM" id="SSF50156">
    <property type="entry name" value="PDZ domain-like"/>
    <property type="match status" value="4"/>
</dbReference>
<feature type="compositionally biased region" description="Basic and acidic residues" evidence="3">
    <location>
        <begin position="552"/>
        <end position="562"/>
    </location>
</feature>
<dbReference type="GO" id="GO:0016324">
    <property type="term" value="C:apical plasma membrane"/>
    <property type="evidence" value="ECO:0007669"/>
    <property type="project" value="TreeGrafter"/>
</dbReference>
<dbReference type="PROSITE" id="PS50106">
    <property type="entry name" value="PDZ"/>
    <property type="match status" value="4"/>
</dbReference>
<dbReference type="PANTHER" id="PTHR14191:SF6">
    <property type="entry name" value="NA(+)_H(+) EXCHANGE REGULATORY COFACTOR NHE-RF3-RELATED"/>
    <property type="match status" value="1"/>
</dbReference>
<feature type="domain" description="PDZ" evidence="4">
    <location>
        <begin position="72"/>
        <end position="153"/>
    </location>
</feature>
<dbReference type="Gene3D" id="2.30.42.10">
    <property type="match status" value="4"/>
</dbReference>
<dbReference type="Pfam" id="PF00595">
    <property type="entry name" value="PDZ"/>
    <property type="match status" value="4"/>
</dbReference>
<dbReference type="CDD" id="cd06768">
    <property type="entry name" value="PDZ_NHERF-like"/>
    <property type="match status" value="4"/>
</dbReference>
<dbReference type="OrthoDB" id="10009200at2759"/>
<name>A0A9Q1F4E8_SYNKA</name>
<dbReference type="AlphaFoldDB" id="A0A9Q1F4E8"/>
<evidence type="ECO:0000256" key="2">
    <source>
        <dbReference type="ARBA" id="ARBA00038110"/>
    </source>
</evidence>
<keyword evidence="6" id="KW-1185">Reference proteome</keyword>
<comment type="caution">
    <text evidence="5">The sequence shown here is derived from an EMBL/GenBank/DDBJ whole genome shotgun (WGS) entry which is preliminary data.</text>
</comment>
<evidence type="ECO:0000256" key="3">
    <source>
        <dbReference type="SAM" id="MobiDB-lite"/>
    </source>
</evidence>
<comment type="similarity">
    <text evidence="2">Belongs to the NHER family.</text>
</comment>
<sequence>MIRSALNPRLHVRPPVLRRLVADTERSWQYGTRSPCHTAEMEVGGCSGVALRGKYGIFSRKVAEMASPIPRVINLSKREGRSFGFFLRGEQGEEGHLIRNLELGGPAELAGMKDGDRILRVNGTIVDQMGHSQVVDMVKSSGNTVTFHILNEASYKQAKADGVDLSNPQPRPTQCLPVMNGVAGSTPKPKLCFLLKGRSGFGFSLKSTQGELGIFMTDVIPGDVAEKAGVKAKDRLVEVNGENVEHASHEQIVEKVRASGASIMFLLADEETDSYYRTRNLKLGAGLATLKLLPHKPRIADMAKGSDGYGYYLRADPNMEGHFIKDIDRGSPAEEAGLRDMDRLVALNGQEVESLSHELVVDRIKQCGESCSLLVVAEETDKMYKMAGVSPLHYWNEVRGSHQRTSPPASPMGGTPIAESSPALPPASAQRITEDYRPKLCKLTKTATGFGFRLNRIHGVPGQYLKEVMKGGAADRAGLEDGDVVIEVGGVNVEDCTHDQVVGRIKSSGSSLILLVAGRKAYDFFKAKKIPISTLLLAQGTLGTPDPTLVQVKEEEEKRSDEAGEEQEEEVNSPATAPGQSEPGDRKASVSSSSSSCPSEDDRL</sequence>
<accession>A0A9Q1F4E8</accession>
<keyword evidence="1" id="KW-0677">Repeat</keyword>
<dbReference type="GO" id="GO:0043495">
    <property type="term" value="F:protein-membrane adaptor activity"/>
    <property type="evidence" value="ECO:0007669"/>
    <property type="project" value="TreeGrafter"/>
</dbReference>
<evidence type="ECO:0000313" key="5">
    <source>
        <dbReference type="EMBL" id="KAJ8350805.1"/>
    </source>
</evidence>
<reference evidence="5" key="1">
    <citation type="journal article" date="2023" name="Science">
        <title>Genome structures resolve the early diversification of teleost fishes.</title>
        <authorList>
            <person name="Parey E."/>
            <person name="Louis A."/>
            <person name="Montfort J."/>
            <person name="Bouchez O."/>
            <person name="Roques C."/>
            <person name="Iampietro C."/>
            <person name="Lluch J."/>
            <person name="Castinel A."/>
            <person name="Donnadieu C."/>
            <person name="Desvignes T."/>
            <person name="Floi Bucao C."/>
            <person name="Jouanno E."/>
            <person name="Wen M."/>
            <person name="Mejri S."/>
            <person name="Dirks R."/>
            <person name="Jansen H."/>
            <person name="Henkel C."/>
            <person name="Chen W.J."/>
            <person name="Zahm M."/>
            <person name="Cabau C."/>
            <person name="Klopp C."/>
            <person name="Thompson A.W."/>
            <person name="Robinson-Rechavi M."/>
            <person name="Braasch I."/>
            <person name="Lecointre G."/>
            <person name="Bobe J."/>
            <person name="Postlethwait J.H."/>
            <person name="Berthelot C."/>
            <person name="Roest Crollius H."/>
            <person name="Guiguen Y."/>
        </authorList>
    </citation>
    <scope>NUCLEOTIDE SEQUENCE</scope>
    <source>
        <strain evidence="5">WJC10195</strain>
    </source>
</reference>
<dbReference type="InterPro" id="IPR001478">
    <property type="entry name" value="PDZ"/>
</dbReference>
<protein>
    <recommendedName>
        <fullName evidence="4">PDZ domain-containing protein</fullName>
    </recommendedName>
</protein>
<feature type="domain" description="PDZ" evidence="4">
    <location>
        <begin position="191"/>
        <end position="271"/>
    </location>
</feature>
<feature type="domain" description="PDZ" evidence="4">
    <location>
        <begin position="440"/>
        <end position="520"/>
    </location>
</feature>
<dbReference type="GO" id="GO:0072659">
    <property type="term" value="P:protein localization to plasma membrane"/>
    <property type="evidence" value="ECO:0007669"/>
    <property type="project" value="TreeGrafter"/>
</dbReference>
<feature type="compositionally biased region" description="Low complexity" evidence="3">
    <location>
        <begin position="589"/>
        <end position="598"/>
    </location>
</feature>
<dbReference type="InterPro" id="IPR036034">
    <property type="entry name" value="PDZ_sf"/>
</dbReference>
<dbReference type="EMBL" id="JAINUF010000009">
    <property type="protein sequence ID" value="KAJ8350805.1"/>
    <property type="molecule type" value="Genomic_DNA"/>
</dbReference>
<dbReference type="Proteomes" id="UP001152622">
    <property type="component" value="Chromosome 9"/>
</dbReference>
<gene>
    <name evidence="5" type="ORF">SKAU_G00259350</name>
</gene>
<evidence type="ECO:0000256" key="1">
    <source>
        <dbReference type="ARBA" id="ARBA00022737"/>
    </source>
</evidence>
<feature type="domain" description="PDZ" evidence="4">
    <location>
        <begin position="299"/>
        <end position="379"/>
    </location>
</feature>
<dbReference type="PANTHER" id="PTHR14191">
    <property type="entry name" value="PDZ DOMAIN CONTAINING PROTEIN"/>
    <property type="match status" value="1"/>
</dbReference>
<feature type="region of interest" description="Disordered" evidence="3">
    <location>
        <begin position="543"/>
        <end position="604"/>
    </location>
</feature>